<evidence type="ECO:0000256" key="3">
    <source>
        <dbReference type="ARBA" id="ARBA00022801"/>
    </source>
</evidence>
<evidence type="ECO:0000313" key="8">
    <source>
        <dbReference type="EMBL" id="ABR49041.1"/>
    </source>
</evidence>
<dbReference type="eggNOG" id="COG0612">
    <property type="taxonomic scope" value="Bacteria"/>
</dbReference>
<evidence type="ECO:0000256" key="1">
    <source>
        <dbReference type="ARBA" id="ARBA00007261"/>
    </source>
</evidence>
<dbReference type="GO" id="GO:0006508">
    <property type="term" value="P:proteolysis"/>
    <property type="evidence" value="ECO:0007669"/>
    <property type="project" value="UniProtKB-KW"/>
</dbReference>
<dbReference type="RefSeq" id="WP_012064009.1">
    <property type="nucleotide sequence ID" value="NC_009633.1"/>
</dbReference>
<evidence type="ECO:0000256" key="4">
    <source>
        <dbReference type="ARBA" id="ARBA00022833"/>
    </source>
</evidence>
<dbReference type="GO" id="GO:0008237">
    <property type="term" value="F:metallopeptidase activity"/>
    <property type="evidence" value="ECO:0007669"/>
    <property type="project" value="UniProtKB-KW"/>
</dbReference>
<dbReference type="SUPFAM" id="SSF63411">
    <property type="entry name" value="LuxS/MPP-like metallohydrolase"/>
    <property type="match status" value="2"/>
</dbReference>
<keyword evidence="3" id="KW-0378">Hydrolase</keyword>
<keyword evidence="2" id="KW-0645">Protease</keyword>
<dbReference type="MEROPS" id="M16.A20"/>
<proteinExistence type="inferred from homology"/>
<sequence length="429" mass="49588">MKYREIKGELIGEVIYNKKLNNGLEVFYMPKSGYSKKYAIFATHFGSNDIKFKGSKNDEVIIVPEGIAHFLEHKMFEEPEGNVFDRFADLGASANAYTNFNLTTYYFTTTESFYENLKNLIQFVQSPYFTEESVKKEKGIIEQEIRMYEDNPQWRVFFNLLKGMYHEHPVKNDIAGTVESIHQTTKENLYDCYETFYHPSNMVLFVIGDLDREQVFEKAEAVFRDQPEKESITIEKLYPQEITTIKEALMETKLSISTPIFNIGYKDIDLGLEGIALIKKEIATRIALDIVFGKGSSLYEELYDKGLINSDTFGADYIGDVDYGHSIIGGESESPQEVLQTVNRYVLDLKKNGLNPKDFDRIHRKQIGEHLSLFNSIEFIGSSFVSYHFKGVNLLNYVEELQNMTFETVEMRFVKHFDENHQVMSIVTS</sequence>
<evidence type="ECO:0000259" key="6">
    <source>
        <dbReference type="Pfam" id="PF00675"/>
    </source>
</evidence>
<evidence type="ECO:0000256" key="2">
    <source>
        <dbReference type="ARBA" id="ARBA00022670"/>
    </source>
</evidence>
<dbReference type="InterPro" id="IPR007863">
    <property type="entry name" value="Peptidase_M16_C"/>
</dbReference>
<dbReference type="EMBL" id="CP000724">
    <property type="protein sequence ID" value="ABR49041.1"/>
    <property type="molecule type" value="Genomic_DNA"/>
</dbReference>
<feature type="domain" description="Peptidase M16 C-terminal" evidence="7">
    <location>
        <begin position="185"/>
        <end position="362"/>
    </location>
</feature>
<dbReference type="GO" id="GO:0046872">
    <property type="term" value="F:metal ion binding"/>
    <property type="evidence" value="ECO:0007669"/>
    <property type="project" value="InterPro"/>
</dbReference>
<evidence type="ECO:0000259" key="7">
    <source>
        <dbReference type="Pfam" id="PF05193"/>
    </source>
</evidence>
<dbReference type="KEGG" id="amt:Amet_2891"/>
<dbReference type="PANTHER" id="PTHR43690">
    <property type="entry name" value="NARDILYSIN"/>
    <property type="match status" value="1"/>
</dbReference>
<organism evidence="8 9">
    <name type="scientific">Alkaliphilus metalliredigens (strain QYMF)</name>
    <dbReference type="NCBI Taxonomy" id="293826"/>
    <lineage>
        <taxon>Bacteria</taxon>
        <taxon>Bacillati</taxon>
        <taxon>Bacillota</taxon>
        <taxon>Clostridia</taxon>
        <taxon>Peptostreptococcales</taxon>
        <taxon>Natronincolaceae</taxon>
        <taxon>Alkaliphilus</taxon>
    </lineage>
</organism>
<keyword evidence="5" id="KW-0482">Metalloprotease</keyword>
<dbReference type="Pfam" id="PF00675">
    <property type="entry name" value="Peptidase_M16"/>
    <property type="match status" value="1"/>
</dbReference>
<dbReference type="PANTHER" id="PTHR43690:SF17">
    <property type="entry name" value="PROTEIN YHJJ"/>
    <property type="match status" value="1"/>
</dbReference>
<dbReference type="HOGENOM" id="CLU_052317_0_0_9"/>
<name>A6TS73_ALKMQ</name>
<keyword evidence="9" id="KW-1185">Reference proteome</keyword>
<evidence type="ECO:0000256" key="5">
    <source>
        <dbReference type="ARBA" id="ARBA00023049"/>
    </source>
</evidence>
<protein>
    <submittedName>
        <fullName evidence="8">Peptidase M16 domain protein</fullName>
    </submittedName>
</protein>
<dbReference type="Pfam" id="PF05193">
    <property type="entry name" value="Peptidase_M16_C"/>
    <property type="match status" value="1"/>
</dbReference>
<dbReference type="AlphaFoldDB" id="A6TS73"/>
<reference evidence="9" key="1">
    <citation type="journal article" date="2016" name="Genome Announc.">
        <title>Complete genome sequence of Alkaliphilus metalliredigens strain QYMF, an alkaliphilic and metal-reducing bacterium isolated from borax-contaminated leachate ponds.</title>
        <authorList>
            <person name="Hwang C."/>
            <person name="Copeland A."/>
            <person name="Lucas S."/>
            <person name="Lapidus A."/>
            <person name="Barry K."/>
            <person name="Detter J.C."/>
            <person name="Glavina Del Rio T."/>
            <person name="Hammon N."/>
            <person name="Israni S."/>
            <person name="Dalin E."/>
            <person name="Tice H."/>
            <person name="Pitluck S."/>
            <person name="Chertkov O."/>
            <person name="Brettin T."/>
            <person name="Bruce D."/>
            <person name="Han C."/>
            <person name="Schmutz J."/>
            <person name="Larimer F."/>
            <person name="Land M.L."/>
            <person name="Hauser L."/>
            <person name="Kyrpides N."/>
            <person name="Mikhailova N."/>
            <person name="Ye Q."/>
            <person name="Zhou J."/>
            <person name="Richardson P."/>
            <person name="Fields M.W."/>
        </authorList>
    </citation>
    <scope>NUCLEOTIDE SEQUENCE [LARGE SCALE GENOMIC DNA]</scope>
    <source>
        <strain evidence="9">QYMF</strain>
    </source>
</reference>
<keyword evidence="4" id="KW-0862">Zinc</keyword>
<dbReference type="InterPro" id="IPR011765">
    <property type="entry name" value="Pept_M16_N"/>
</dbReference>
<dbReference type="Proteomes" id="UP000001572">
    <property type="component" value="Chromosome"/>
</dbReference>
<accession>A6TS73</accession>
<comment type="similarity">
    <text evidence="1">Belongs to the peptidase M16 family.</text>
</comment>
<dbReference type="Gene3D" id="3.30.830.10">
    <property type="entry name" value="Metalloenzyme, LuxS/M16 peptidase-like"/>
    <property type="match status" value="2"/>
</dbReference>
<dbReference type="STRING" id="293826.Amet_2891"/>
<gene>
    <name evidence="8" type="ordered locus">Amet_2891</name>
</gene>
<dbReference type="NCBIfam" id="NF047421">
    <property type="entry name" value="YfmH_fam"/>
    <property type="match status" value="1"/>
</dbReference>
<dbReference type="InterPro" id="IPR050626">
    <property type="entry name" value="Peptidase_M16"/>
</dbReference>
<evidence type="ECO:0000313" key="9">
    <source>
        <dbReference type="Proteomes" id="UP000001572"/>
    </source>
</evidence>
<dbReference type="InterPro" id="IPR011249">
    <property type="entry name" value="Metalloenz_LuxS/M16"/>
</dbReference>
<feature type="domain" description="Peptidase M16 N-terminal" evidence="6">
    <location>
        <begin position="65"/>
        <end position="177"/>
    </location>
</feature>